<proteinExistence type="predicted"/>
<dbReference type="Pfam" id="PF18951">
    <property type="entry name" value="DUF5695"/>
    <property type="match status" value="1"/>
</dbReference>
<organism evidence="2 3">
    <name type="scientific">Duganella aquatilis</name>
    <dbReference type="NCBI Taxonomy" id="2666082"/>
    <lineage>
        <taxon>Bacteria</taxon>
        <taxon>Pseudomonadati</taxon>
        <taxon>Pseudomonadota</taxon>
        <taxon>Betaproteobacteria</taxon>
        <taxon>Burkholderiales</taxon>
        <taxon>Oxalobacteraceae</taxon>
        <taxon>Telluria group</taxon>
        <taxon>Duganella</taxon>
    </lineage>
</organism>
<dbReference type="InterPro" id="IPR043750">
    <property type="entry name" value="DUF5695"/>
</dbReference>
<name>A0A844D3V2_9BURK</name>
<reference evidence="2 3" key="1">
    <citation type="submission" date="2019-11" db="EMBL/GenBank/DDBJ databases">
        <title>Novel species isolated from a subtropical stream in China.</title>
        <authorList>
            <person name="Lu H."/>
        </authorList>
    </citation>
    <scope>NUCLEOTIDE SEQUENCE [LARGE SCALE GENOMIC DNA]</scope>
    <source>
        <strain evidence="2 3">FT26W</strain>
    </source>
</reference>
<evidence type="ECO:0000256" key="1">
    <source>
        <dbReference type="SAM" id="SignalP"/>
    </source>
</evidence>
<evidence type="ECO:0000313" key="2">
    <source>
        <dbReference type="EMBL" id="MRW87767.1"/>
    </source>
</evidence>
<keyword evidence="3" id="KW-1185">Reference proteome</keyword>
<gene>
    <name evidence="2" type="ORF">GJ698_27215</name>
</gene>
<dbReference type="AlphaFoldDB" id="A0A844D3V2"/>
<protein>
    <submittedName>
        <fullName evidence="2">Uncharacterized protein</fullName>
    </submittedName>
</protein>
<accession>A0A844D3V2</accession>
<keyword evidence="1" id="KW-0732">Signal</keyword>
<feature type="signal peptide" evidence="1">
    <location>
        <begin position="1"/>
        <end position="21"/>
    </location>
</feature>
<sequence>MKPYIAFSVALAAAGPALALATDYPAIQTRAYSTPQLLFALRTDTQTLARLTPVADPSFDFTPGPREAERQFDGYRHIGDLSLKLRLPGGAWQHYDSYSARQPVRVLPAVRVLAAADLGPTMGAGLPLTVERRWLNDKGTLVLRYTLVNRGSQAVEVGEAAMPMVFDNMIAGRAPDEAQASASTVKPHVGDKGLVEVTRLNGQPPALRVLPDGRTPLSSWQPPAEQRAANEDYASWVTAGFTLKPGARRDIGLRFVIRPQGATR</sequence>
<comment type="caution">
    <text evidence="2">The sequence shown here is derived from an EMBL/GenBank/DDBJ whole genome shotgun (WGS) entry which is preliminary data.</text>
</comment>
<dbReference type="EMBL" id="WKJL01000033">
    <property type="protein sequence ID" value="MRW87767.1"/>
    <property type="molecule type" value="Genomic_DNA"/>
</dbReference>
<evidence type="ECO:0000313" key="3">
    <source>
        <dbReference type="Proteomes" id="UP000439986"/>
    </source>
</evidence>
<dbReference type="RefSeq" id="WP_154361002.1">
    <property type="nucleotide sequence ID" value="NZ_WKJL01000033.1"/>
</dbReference>
<dbReference type="Proteomes" id="UP000439986">
    <property type="component" value="Unassembled WGS sequence"/>
</dbReference>
<feature type="chain" id="PRO_5033016894" evidence="1">
    <location>
        <begin position="22"/>
        <end position="264"/>
    </location>
</feature>